<protein>
    <submittedName>
        <fullName evidence="1">Uncharacterized protein</fullName>
    </submittedName>
</protein>
<reference evidence="1" key="1">
    <citation type="submission" date="2018-02" db="EMBL/GenBank/DDBJ databases">
        <title>Rhizophora mucronata_Transcriptome.</title>
        <authorList>
            <person name="Meera S.P."/>
            <person name="Sreeshan A."/>
            <person name="Augustine A."/>
        </authorList>
    </citation>
    <scope>NUCLEOTIDE SEQUENCE</scope>
    <source>
        <tissue evidence="1">Leaf</tissue>
    </source>
</reference>
<evidence type="ECO:0000313" key="1">
    <source>
        <dbReference type="EMBL" id="MBW81019.1"/>
    </source>
</evidence>
<name>A0A2P2IIH0_RHIMU</name>
<sequence>MEVKYILKPVEM</sequence>
<dbReference type="EMBL" id="GGEC01000536">
    <property type="protein sequence ID" value="MBW81019.1"/>
    <property type="molecule type" value="Transcribed_RNA"/>
</dbReference>
<proteinExistence type="predicted"/>
<organism evidence="1">
    <name type="scientific">Rhizophora mucronata</name>
    <name type="common">Asiatic mangrove</name>
    <dbReference type="NCBI Taxonomy" id="61149"/>
    <lineage>
        <taxon>Eukaryota</taxon>
        <taxon>Viridiplantae</taxon>
        <taxon>Streptophyta</taxon>
        <taxon>Embryophyta</taxon>
        <taxon>Tracheophyta</taxon>
        <taxon>Spermatophyta</taxon>
        <taxon>Magnoliopsida</taxon>
        <taxon>eudicotyledons</taxon>
        <taxon>Gunneridae</taxon>
        <taxon>Pentapetalae</taxon>
        <taxon>rosids</taxon>
        <taxon>fabids</taxon>
        <taxon>Malpighiales</taxon>
        <taxon>Rhizophoraceae</taxon>
        <taxon>Rhizophora</taxon>
    </lineage>
</organism>
<accession>A0A2P2IIH0</accession>